<dbReference type="OrthoDB" id="7052966at2"/>
<dbReference type="AlphaFoldDB" id="A0A068T071"/>
<organism evidence="2 3">
    <name type="scientific">Neorhizobium galegae bv. orientalis str. HAMBI 540</name>
    <dbReference type="NCBI Taxonomy" id="1028800"/>
    <lineage>
        <taxon>Bacteria</taxon>
        <taxon>Pseudomonadati</taxon>
        <taxon>Pseudomonadota</taxon>
        <taxon>Alphaproteobacteria</taxon>
        <taxon>Hyphomicrobiales</taxon>
        <taxon>Rhizobiaceae</taxon>
        <taxon>Rhizobium/Agrobacterium group</taxon>
        <taxon>Neorhizobium</taxon>
    </lineage>
</organism>
<reference evidence="3" key="1">
    <citation type="journal article" date="2014" name="BMC Genomics">
        <title>Genome sequencing of two Neorhizobium galegae strains reveals a noeT gene responsible for the unusual acetylation of the nodulation factors.</title>
        <authorList>
            <person name="Osterman J."/>
            <person name="Marsh J."/>
            <person name="Laine P.K."/>
            <person name="Zeng Z."/>
            <person name="Alatalo E."/>
            <person name="Sullivan J.T."/>
            <person name="Young J.P."/>
            <person name="Thomas-Oates J."/>
            <person name="Paulin L."/>
            <person name="Lindstrom K."/>
        </authorList>
    </citation>
    <scope>NUCLEOTIDE SEQUENCE [LARGE SCALE GENOMIC DNA]</scope>
    <source>
        <strain evidence="3">HAMBI 540</strain>
    </source>
</reference>
<geneLocation type="plasmid" evidence="3">
    <name>II</name>
</geneLocation>
<keyword evidence="3" id="KW-1185">Reference proteome</keyword>
<dbReference type="EMBL" id="HG938354">
    <property type="protein sequence ID" value="CDN51451.1"/>
    <property type="molecule type" value="Genomic_DNA"/>
</dbReference>
<dbReference type="PATRIC" id="fig|1028800.3.peg.5401"/>
<evidence type="ECO:0000256" key="1">
    <source>
        <dbReference type="SAM" id="SignalP"/>
    </source>
</evidence>
<feature type="signal peptide" evidence="1">
    <location>
        <begin position="1"/>
        <end position="23"/>
    </location>
</feature>
<dbReference type="GeneID" id="24260051"/>
<dbReference type="eggNOG" id="COG1073">
    <property type="taxonomic scope" value="Bacteria"/>
</dbReference>
<dbReference type="SUPFAM" id="SSF53474">
    <property type="entry name" value="alpha/beta-Hydrolases"/>
    <property type="match status" value="1"/>
</dbReference>
<evidence type="ECO:0000313" key="2">
    <source>
        <dbReference type="EMBL" id="CDN51451.1"/>
    </source>
</evidence>
<keyword evidence="1" id="KW-0732">Signal</keyword>
<dbReference type="RefSeq" id="WP_041364913.1">
    <property type="nucleotide sequence ID" value="NZ_HG938354.1"/>
</dbReference>
<dbReference type="Gene3D" id="3.40.50.1820">
    <property type="entry name" value="alpha/beta hydrolase"/>
    <property type="match status" value="1"/>
</dbReference>
<dbReference type="HOGENOM" id="CLU_512565_0_0_5"/>
<protein>
    <recommendedName>
        <fullName evidence="4">Alpha/beta hydrolase family protein</fullName>
    </recommendedName>
</protein>
<keyword evidence="2" id="KW-0614">Plasmid</keyword>
<dbReference type="KEGG" id="ngg:RG540_PA07750"/>
<sequence>MLRSSLMSAATIFVALNASSALGQTTGKPIVNKGTPTPECSARVNVDRNGELPGYVAEWDGKKVCLPFTLTNQLLPLGVSPDDFYIKDFSDVRIREKWAACKSDPACAEKTLTAAKGFAKFEPRDTGTVDKKGAIDFDGTVDLTTIRRPAYFGSGPYTEAIASADTRTFIVEFTAPRDSFEQQHLKLTGDIKLRGWYIRGEGVADDTGKKTRGLVIMNNGGGSEFTAIDNPKTAPFTVDKTSGDYSPAKNDDVTEEPGIRYWRGFLSDLNAAGFDVLITDRRGNGISGGRNGFNTAEQANDIFRELDQLETGKGLRVLGPDGKESEGDTAAKALRDGASFRDIPVIVGGYSRGSYATQWFMHKNFVENCNYDLAKPTCSKAVGLQNIKGAILYGPNSAGLGYRLAGHDAVEGALRVALNTTYYVDSVVPANVDKWPGLQIIKGTWDYVEGLEGSLDTYRRAKGLKDISVFLGPHILQTQNPANMKFAGQRMVAFASAAILGKKEVTGAVNPKDLKELVTSAPHIWELSTAISAEN</sequence>
<feature type="chain" id="PRO_5001653539" description="Alpha/beta hydrolase family protein" evidence="1">
    <location>
        <begin position="24"/>
        <end position="535"/>
    </location>
</feature>
<accession>A0A068T071</accession>
<evidence type="ECO:0000313" key="3">
    <source>
        <dbReference type="Proteomes" id="UP000028181"/>
    </source>
</evidence>
<name>A0A068T071_NEOGA</name>
<dbReference type="InterPro" id="IPR029058">
    <property type="entry name" value="AB_hydrolase_fold"/>
</dbReference>
<proteinExistence type="predicted"/>
<dbReference type="Proteomes" id="UP000028181">
    <property type="component" value="Plasmid pHAMBI540a"/>
</dbReference>
<gene>
    <name evidence="2" type="ORF">RG540_PA07750</name>
</gene>
<evidence type="ECO:0008006" key="4">
    <source>
        <dbReference type="Google" id="ProtNLM"/>
    </source>
</evidence>